<evidence type="ECO:0000313" key="7">
    <source>
        <dbReference type="EMBL" id="GAV22244.1"/>
    </source>
</evidence>
<comment type="similarity">
    <text evidence="1">Belongs to the ATP-dependent AMP-binding enzyme family.</text>
</comment>
<sequence>MSKGSDKMNYQLNLGKILKRAALYFGEKGIVYFNGLNREEINYQEFFRQVLSLVSFLKTLGVRRESRVGALAWNNLPHLLLYFAVPLAEAVLHPVNLRYSKEQILYTINHARDEILFTQREFLPLINELKEELHLVREVITIEEINFKANVLFVDFDEIAEDLPAKLCYTTATTGTPKGVLYTHRDLYLHSMALCMANGFGIAESDKILVMVPMYHVNSWGIPYAAAMAGATMVLPGNNFKGEFLAKIIAQEKVTLAAGVPTVFQEILKAANRENINLGSLRKVLVGGAPLTMEIIEGFSKYGVAVEQVYGLTETAPFVASNFLKSSLFNLSQEKKQKQRLKLGLPAPGIEVRVVGEKGEDVPRDGKTVGELWLKGPWLAREYYNDQIHTKEAFVDGWFRTYDLVTIDEYGYLEFCDREKDVIKSGGEWISTLIVEKYLLAHPDVKEVAVVGLPHPVWQERPVAFVILWEDARVTEGDLLNYLRGKLLSFWIPDRIVFLNELPQNSVGKVQKKVLRERFQRLLLDNSEEE</sequence>
<protein>
    <recommendedName>
        <fullName evidence="9">AMP-dependent synthetase</fullName>
    </recommendedName>
</protein>
<dbReference type="SUPFAM" id="SSF56801">
    <property type="entry name" value="Acetyl-CoA synthetase-like"/>
    <property type="match status" value="1"/>
</dbReference>
<comment type="caution">
    <text evidence="7">The sequence shown here is derived from an EMBL/GenBank/DDBJ whole genome shotgun (WGS) entry which is preliminary data.</text>
</comment>
<dbReference type="Gene3D" id="3.40.50.12780">
    <property type="entry name" value="N-terminal domain of ligase-like"/>
    <property type="match status" value="1"/>
</dbReference>
<name>A0A1L8CTR1_9THEO</name>
<keyword evidence="4" id="KW-0443">Lipid metabolism</keyword>
<dbReference type="InterPro" id="IPR042099">
    <property type="entry name" value="ANL_N_sf"/>
</dbReference>
<dbReference type="Gene3D" id="3.30.300.30">
    <property type="match status" value="1"/>
</dbReference>
<dbReference type="Pfam" id="PF00501">
    <property type="entry name" value="AMP-binding"/>
    <property type="match status" value="1"/>
</dbReference>
<keyword evidence="2" id="KW-0436">Ligase</keyword>
<evidence type="ECO:0000256" key="1">
    <source>
        <dbReference type="ARBA" id="ARBA00006432"/>
    </source>
</evidence>
<evidence type="ECO:0000313" key="8">
    <source>
        <dbReference type="Proteomes" id="UP000187485"/>
    </source>
</evidence>
<dbReference type="PANTHER" id="PTHR43859:SF4">
    <property type="entry name" value="BUTANOATE--COA LIGASE AAE1-RELATED"/>
    <property type="match status" value="1"/>
</dbReference>
<dbReference type="EMBL" id="BDJK01000010">
    <property type="protein sequence ID" value="GAV22244.1"/>
    <property type="molecule type" value="Genomic_DNA"/>
</dbReference>
<dbReference type="FunFam" id="3.30.300.30:FF:000008">
    <property type="entry name" value="2,3-dihydroxybenzoate-AMP ligase"/>
    <property type="match status" value="1"/>
</dbReference>
<dbReference type="GO" id="GO:0006631">
    <property type="term" value="P:fatty acid metabolic process"/>
    <property type="evidence" value="ECO:0007669"/>
    <property type="project" value="UniProtKB-KW"/>
</dbReference>
<dbReference type="InterPro" id="IPR045851">
    <property type="entry name" value="AMP-bd_C_sf"/>
</dbReference>
<evidence type="ECO:0000256" key="2">
    <source>
        <dbReference type="ARBA" id="ARBA00022598"/>
    </source>
</evidence>
<dbReference type="Pfam" id="PF13193">
    <property type="entry name" value="AMP-binding_C"/>
    <property type="match status" value="1"/>
</dbReference>
<evidence type="ECO:0000259" key="5">
    <source>
        <dbReference type="Pfam" id="PF00501"/>
    </source>
</evidence>
<reference evidence="8" key="1">
    <citation type="submission" date="2016-12" db="EMBL/GenBank/DDBJ databases">
        <title>Draft Genome Sequences od Carboxydothermus pertinax and islandicus, Hydrogenogenic Carboxydotrophic Bacteria.</title>
        <authorList>
            <person name="Fukuyama Y."/>
            <person name="Ohmae K."/>
            <person name="Yoneda Y."/>
            <person name="Yoshida T."/>
            <person name="Sako Y."/>
        </authorList>
    </citation>
    <scope>NUCLEOTIDE SEQUENCE [LARGE SCALE GENOMIC DNA]</scope>
    <source>
        <strain evidence="8">Ug1</strain>
    </source>
</reference>
<evidence type="ECO:0008006" key="9">
    <source>
        <dbReference type="Google" id="ProtNLM"/>
    </source>
</evidence>
<organism evidence="7 8">
    <name type="scientific">Carboxydothermus pertinax</name>
    <dbReference type="NCBI Taxonomy" id="870242"/>
    <lineage>
        <taxon>Bacteria</taxon>
        <taxon>Bacillati</taxon>
        <taxon>Bacillota</taxon>
        <taxon>Clostridia</taxon>
        <taxon>Thermoanaerobacterales</taxon>
        <taxon>Thermoanaerobacteraceae</taxon>
        <taxon>Carboxydothermus</taxon>
    </lineage>
</organism>
<evidence type="ECO:0000259" key="6">
    <source>
        <dbReference type="Pfam" id="PF13193"/>
    </source>
</evidence>
<dbReference type="InterPro" id="IPR025110">
    <property type="entry name" value="AMP-bd_C"/>
</dbReference>
<dbReference type="GO" id="GO:0016874">
    <property type="term" value="F:ligase activity"/>
    <property type="evidence" value="ECO:0007669"/>
    <property type="project" value="UniProtKB-KW"/>
</dbReference>
<feature type="domain" description="AMP-binding enzyme C-terminal" evidence="6">
    <location>
        <begin position="435"/>
        <end position="509"/>
    </location>
</feature>
<dbReference type="STRING" id="870242.cpu_07540"/>
<proteinExistence type="inferred from homology"/>
<dbReference type="NCBIfam" id="NF004837">
    <property type="entry name" value="PRK06187.1"/>
    <property type="match status" value="1"/>
</dbReference>
<evidence type="ECO:0000256" key="4">
    <source>
        <dbReference type="ARBA" id="ARBA00023098"/>
    </source>
</evidence>
<gene>
    <name evidence="7" type="ORF">cpu_07540</name>
</gene>
<dbReference type="Proteomes" id="UP000187485">
    <property type="component" value="Unassembled WGS sequence"/>
</dbReference>
<dbReference type="InterPro" id="IPR000873">
    <property type="entry name" value="AMP-dep_synth/lig_dom"/>
</dbReference>
<feature type="domain" description="AMP-dependent synthetase/ligase" evidence="5">
    <location>
        <begin position="28"/>
        <end position="384"/>
    </location>
</feature>
<dbReference type="PANTHER" id="PTHR43859">
    <property type="entry name" value="ACYL-ACTIVATING ENZYME"/>
    <property type="match status" value="1"/>
</dbReference>
<dbReference type="AlphaFoldDB" id="A0A1L8CTR1"/>
<accession>A0A1L8CTR1</accession>
<keyword evidence="8" id="KW-1185">Reference proteome</keyword>
<keyword evidence="3" id="KW-0276">Fatty acid metabolism</keyword>
<evidence type="ECO:0000256" key="3">
    <source>
        <dbReference type="ARBA" id="ARBA00022832"/>
    </source>
</evidence>